<sequence length="689" mass="75783">MSRSTVWGSLYQVDSGGGDVTLQHEGNGDIIVALPQQHEALLGWAQTLASSVRRQEADVRDRLLADAGDPEAADLEFHRTELDLVRWRDDEKSGDGSLSTIAAFYTGLRRGRLVVLGNAGAGKTVLVMQLLLDLIDSQKQEPTERGRLVPVRLSLPSFEDSRLASPDMAPATVAKLLDDWIVRQISSGAHPLKRRHARELVRAGWVLPILDGLDEMDPEGADPTRALAVIRALNTHGHHGPQPIVVTCRADLYRRLEQSSSPAMRPGEVPVLQDAAVVSLLPLDIDRVRQHLAYRFPGRSPDGKVADRWRPIDEHLTNHPDSPLARLLCSPLWLFVTVATYLNHGKPEELTRLPEGGLRDFLLARLLPESVAQHQYSGTGYSESEVRQWLGTLARHLAMARQQGRSGADFYPHQLWRVAGGYMPRIVSMVLQGVLTALFLLFALSHYHATTSYWIPPYAPGRALLLAGLLLVIWVIARAGRSAARLRGLDTSLLRTPSGRRRMLFALVWPVAGLTVGYAFGIWFSQGYGPRVGQAYGLSFVSVGLVLATEIVLARRPSAVSQPSRLMGQALAFQAVVLTCYGLAFSAGFGAANLAAYPWLSWTAFGDGAVLGLWLGLAIGIGRTCDSAWTLYAIAVPILIAHRRFPRRRLGPFLDWAYDAGLFRLSGIAVQFRHHALQDWIGRDTRPIA</sequence>
<proteinExistence type="predicted"/>
<feature type="transmembrane region" description="Helical" evidence="1">
    <location>
        <begin position="504"/>
        <end position="524"/>
    </location>
</feature>
<comment type="caution">
    <text evidence="3">The sequence shown here is derived from an EMBL/GenBank/DDBJ whole genome shotgun (WGS) entry which is preliminary data.</text>
</comment>
<feature type="transmembrane region" description="Helical" evidence="1">
    <location>
        <begin position="612"/>
        <end position="640"/>
    </location>
</feature>
<keyword evidence="1" id="KW-1133">Transmembrane helix</keyword>
<dbReference type="RefSeq" id="WP_181660521.1">
    <property type="nucleotide sequence ID" value="NZ_JACEHE010000020.1"/>
</dbReference>
<dbReference type="Pfam" id="PF05729">
    <property type="entry name" value="NACHT"/>
    <property type="match status" value="1"/>
</dbReference>
<dbReference type="Proteomes" id="UP000545761">
    <property type="component" value="Unassembled WGS sequence"/>
</dbReference>
<feature type="domain" description="NACHT" evidence="2">
    <location>
        <begin position="113"/>
        <end position="262"/>
    </location>
</feature>
<dbReference type="InterPro" id="IPR007111">
    <property type="entry name" value="NACHT_NTPase"/>
</dbReference>
<keyword evidence="1" id="KW-0472">Membrane</keyword>
<evidence type="ECO:0000259" key="2">
    <source>
        <dbReference type="Pfam" id="PF05729"/>
    </source>
</evidence>
<feature type="transmembrane region" description="Helical" evidence="1">
    <location>
        <begin position="575"/>
        <end position="600"/>
    </location>
</feature>
<evidence type="ECO:0000313" key="3">
    <source>
        <dbReference type="EMBL" id="MBA2949589.1"/>
    </source>
</evidence>
<gene>
    <name evidence="3" type="ORF">H1D24_28150</name>
</gene>
<dbReference type="AlphaFoldDB" id="A0A7W0DQW0"/>
<evidence type="ECO:0000256" key="1">
    <source>
        <dbReference type="SAM" id="Phobius"/>
    </source>
</evidence>
<dbReference type="Gene3D" id="3.40.50.300">
    <property type="entry name" value="P-loop containing nucleotide triphosphate hydrolases"/>
    <property type="match status" value="1"/>
</dbReference>
<dbReference type="SUPFAM" id="SSF52540">
    <property type="entry name" value="P-loop containing nucleoside triphosphate hydrolases"/>
    <property type="match status" value="1"/>
</dbReference>
<evidence type="ECO:0000313" key="4">
    <source>
        <dbReference type="Proteomes" id="UP000545761"/>
    </source>
</evidence>
<dbReference type="EMBL" id="JACEHE010000020">
    <property type="protein sequence ID" value="MBA2949589.1"/>
    <property type="molecule type" value="Genomic_DNA"/>
</dbReference>
<accession>A0A7W0DQW0</accession>
<dbReference type="InterPro" id="IPR027417">
    <property type="entry name" value="P-loop_NTPase"/>
</dbReference>
<name>A0A7W0DQW0_9ACTN</name>
<reference evidence="3 4" key="1">
    <citation type="submission" date="2020-07" db="EMBL/GenBank/DDBJ databases">
        <title>Streptomyces isolated from Indian soil.</title>
        <authorList>
            <person name="Mandal S."/>
            <person name="Maiti P.K."/>
        </authorList>
    </citation>
    <scope>NUCLEOTIDE SEQUENCE [LARGE SCALE GENOMIC DNA]</scope>
    <source>
        <strain evidence="3 4">PSKA28</strain>
    </source>
</reference>
<organism evidence="3 4">
    <name type="scientific">Streptomyces himalayensis subsp. himalayensis</name>
    <dbReference type="NCBI Taxonomy" id="2756131"/>
    <lineage>
        <taxon>Bacteria</taxon>
        <taxon>Bacillati</taxon>
        <taxon>Actinomycetota</taxon>
        <taxon>Actinomycetes</taxon>
        <taxon>Kitasatosporales</taxon>
        <taxon>Streptomycetaceae</taxon>
        <taxon>Streptomyces</taxon>
        <taxon>Streptomyces himalayensis</taxon>
    </lineage>
</organism>
<keyword evidence="1" id="KW-0812">Transmembrane</keyword>
<protein>
    <submittedName>
        <fullName evidence="3">NACHT domain-containing protein</fullName>
    </submittedName>
</protein>
<feature type="transmembrane region" description="Helical" evidence="1">
    <location>
        <begin position="536"/>
        <end position="554"/>
    </location>
</feature>
<feature type="transmembrane region" description="Helical" evidence="1">
    <location>
        <begin position="459"/>
        <end position="477"/>
    </location>
</feature>
<feature type="transmembrane region" description="Helical" evidence="1">
    <location>
        <begin position="426"/>
        <end position="447"/>
    </location>
</feature>